<evidence type="ECO:0008006" key="3">
    <source>
        <dbReference type="Google" id="ProtNLM"/>
    </source>
</evidence>
<keyword evidence="2" id="KW-1185">Reference proteome</keyword>
<dbReference type="AlphaFoldDB" id="A0A388T9E9"/>
<proteinExistence type="predicted"/>
<dbReference type="SUPFAM" id="SSF56935">
    <property type="entry name" value="Porins"/>
    <property type="match status" value="1"/>
</dbReference>
<dbReference type="Gene3D" id="2.40.160.60">
    <property type="entry name" value="Outer membrane protein transport protein (OMPP1/FadL/TodX)"/>
    <property type="match status" value="1"/>
</dbReference>
<protein>
    <recommendedName>
        <fullName evidence="3">Long-chain fatty acid transport protein</fullName>
    </recommendedName>
</protein>
<gene>
    <name evidence="1" type="ORF">NO1_0180</name>
</gene>
<organism evidence="1 2">
    <name type="scientific">Termititenax aidoneus</name>
    <dbReference type="NCBI Taxonomy" id="2218524"/>
    <lineage>
        <taxon>Bacteria</taxon>
        <taxon>Bacillati</taxon>
        <taxon>Candidatus Margulisiibacteriota</taxon>
        <taxon>Candidatus Termititenacia</taxon>
        <taxon>Candidatus Termititenacales</taxon>
        <taxon>Candidatus Termititenacaceae</taxon>
        <taxon>Candidatus Termititenax</taxon>
    </lineage>
</organism>
<dbReference type="EMBL" id="BGZN01000002">
    <property type="protein sequence ID" value="GBR72681.1"/>
    <property type="molecule type" value="Genomic_DNA"/>
</dbReference>
<evidence type="ECO:0000313" key="2">
    <source>
        <dbReference type="Proteomes" id="UP000269352"/>
    </source>
</evidence>
<comment type="caution">
    <text evidence="1">The sequence shown here is derived from an EMBL/GenBank/DDBJ whole genome shotgun (WGS) entry which is preliminary data.</text>
</comment>
<name>A0A388T9E9_TERA1</name>
<dbReference type="Proteomes" id="UP000269352">
    <property type="component" value="Unassembled WGS sequence"/>
</dbReference>
<accession>A0A388T9E9</accession>
<reference evidence="1 2" key="1">
    <citation type="journal article" date="2019" name="ISME J.">
        <title>Genome analyses of uncultured TG2/ZB3 bacteria in 'Margulisbacteria' specifically attached to ectosymbiotic spirochetes of protists in the termite gut.</title>
        <authorList>
            <person name="Utami Y.D."/>
            <person name="Kuwahara H."/>
            <person name="Igai K."/>
            <person name="Murakami T."/>
            <person name="Sugaya K."/>
            <person name="Morikawa T."/>
            <person name="Nagura Y."/>
            <person name="Yuki M."/>
            <person name="Deevong P."/>
            <person name="Inoue T."/>
            <person name="Kihara K."/>
            <person name="Lo N."/>
            <person name="Yamada A."/>
            <person name="Ohkuma M."/>
            <person name="Hongoh Y."/>
        </authorList>
    </citation>
    <scope>NUCLEOTIDE SEQUENCE [LARGE SCALE GENOMIC DNA]</scope>
    <source>
        <strain evidence="1">NkOx7-01</strain>
    </source>
</reference>
<evidence type="ECO:0000313" key="1">
    <source>
        <dbReference type="EMBL" id="GBR72681.1"/>
    </source>
</evidence>
<sequence>MKKFILLAGLTALSLAGIKEDFFHTGLSAKTLALGGTAFGFGVDSIYSNPAGLAVIPDEYYGYSYKTSFENMVDTMTFECMRPQGRGAWGLGLIHMNNGDADKTEINEFDRPEVIGKFSERQIGLSGAYAWPIWGDAAIGFGARYYRNDLDGEYGQALGFFCRVHQENKSSFIVRLVGE</sequence>